<dbReference type="InterPro" id="IPR050106">
    <property type="entry name" value="HistidinolP_aminotransfase"/>
</dbReference>
<gene>
    <name evidence="6" type="primary">hisC_62</name>
    <name evidence="6" type="ORF">SDC9_170732</name>
</gene>
<dbReference type="Pfam" id="PF00155">
    <property type="entry name" value="Aminotran_1_2"/>
    <property type="match status" value="1"/>
</dbReference>
<comment type="cofactor">
    <cofactor evidence="1">
        <name>pyridoxal 5'-phosphate</name>
        <dbReference type="ChEBI" id="CHEBI:597326"/>
    </cofactor>
</comment>
<keyword evidence="3 6" id="KW-0808">Transferase</keyword>
<evidence type="ECO:0000256" key="3">
    <source>
        <dbReference type="ARBA" id="ARBA00022679"/>
    </source>
</evidence>
<reference evidence="6" key="1">
    <citation type="submission" date="2019-08" db="EMBL/GenBank/DDBJ databases">
        <authorList>
            <person name="Kucharzyk K."/>
            <person name="Murdoch R.W."/>
            <person name="Higgins S."/>
            <person name="Loffler F."/>
        </authorList>
    </citation>
    <scope>NUCLEOTIDE SEQUENCE</scope>
</reference>
<keyword evidence="2 6" id="KW-0032">Aminotransferase</keyword>
<dbReference type="Gene3D" id="3.90.1150.10">
    <property type="entry name" value="Aspartate Aminotransferase, domain 1"/>
    <property type="match status" value="1"/>
</dbReference>
<dbReference type="EC" id="2.6.1.9" evidence="6"/>
<keyword evidence="4" id="KW-0663">Pyridoxal phosphate</keyword>
<accession>A0A645GHM2</accession>
<dbReference type="SUPFAM" id="SSF53383">
    <property type="entry name" value="PLP-dependent transferases"/>
    <property type="match status" value="1"/>
</dbReference>
<feature type="domain" description="Aminotransferase class I/classII large" evidence="5">
    <location>
        <begin position="9"/>
        <end position="210"/>
    </location>
</feature>
<proteinExistence type="predicted"/>
<evidence type="ECO:0000256" key="2">
    <source>
        <dbReference type="ARBA" id="ARBA00022576"/>
    </source>
</evidence>
<dbReference type="GO" id="GO:0004400">
    <property type="term" value="F:histidinol-phosphate transaminase activity"/>
    <property type="evidence" value="ECO:0007669"/>
    <property type="project" value="UniProtKB-EC"/>
</dbReference>
<dbReference type="GO" id="GO:0030170">
    <property type="term" value="F:pyridoxal phosphate binding"/>
    <property type="evidence" value="ECO:0007669"/>
    <property type="project" value="InterPro"/>
</dbReference>
<organism evidence="6">
    <name type="scientific">bioreactor metagenome</name>
    <dbReference type="NCBI Taxonomy" id="1076179"/>
    <lineage>
        <taxon>unclassified sequences</taxon>
        <taxon>metagenomes</taxon>
        <taxon>ecological metagenomes</taxon>
    </lineage>
</organism>
<evidence type="ECO:0000256" key="1">
    <source>
        <dbReference type="ARBA" id="ARBA00001933"/>
    </source>
</evidence>
<dbReference type="InterPro" id="IPR004839">
    <property type="entry name" value="Aminotransferase_I/II_large"/>
</dbReference>
<dbReference type="PROSITE" id="PS00599">
    <property type="entry name" value="AA_TRANSFER_CLASS_2"/>
    <property type="match status" value="1"/>
</dbReference>
<dbReference type="Gene3D" id="3.40.640.10">
    <property type="entry name" value="Type I PLP-dependent aspartate aminotransferase-like (Major domain)"/>
    <property type="match status" value="1"/>
</dbReference>
<evidence type="ECO:0000313" key="6">
    <source>
        <dbReference type="EMBL" id="MPN23344.1"/>
    </source>
</evidence>
<dbReference type="PANTHER" id="PTHR43643:SF3">
    <property type="entry name" value="HISTIDINOL-PHOSPHATE AMINOTRANSFERASE"/>
    <property type="match status" value="1"/>
</dbReference>
<dbReference type="InterPro" id="IPR015424">
    <property type="entry name" value="PyrdxlP-dep_Trfase"/>
</dbReference>
<comment type="caution">
    <text evidence="6">The sequence shown here is derived from an EMBL/GenBank/DDBJ whole genome shotgun (WGS) entry which is preliminary data.</text>
</comment>
<dbReference type="PANTHER" id="PTHR43643">
    <property type="entry name" value="HISTIDINOL-PHOSPHATE AMINOTRANSFERASE 2"/>
    <property type="match status" value="1"/>
</dbReference>
<dbReference type="InterPro" id="IPR001917">
    <property type="entry name" value="Aminotrans_II_pyridoxalP_BS"/>
</dbReference>
<name>A0A645GHM2_9ZZZZ</name>
<protein>
    <submittedName>
        <fullName evidence="6">Histidinol-phosphate aminotransferase</fullName>
        <ecNumber evidence="6">2.6.1.9</ecNumber>
    </submittedName>
</protein>
<dbReference type="InterPro" id="IPR015422">
    <property type="entry name" value="PyrdxlP-dep_Trfase_small"/>
</dbReference>
<evidence type="ECO:0000259" key="5">
    <source>
        <dbReference type="Pfam" id="PF00155"/>
    </source>
</evidence>
<dbReference type="AlphaFoldDB" id="A0A645GHM2"/>
<dbReference type="CDD" id="cd00609">
    <property type="entry name" value="AAT_like"/>
    <property type="match status" value="1"/>
</dbReference>
<dbReference type="InterPro" id="IPR015421">
    <property type="entry name" value="PyrdxlP-dep_Trfase_major"/>
</dbReference>
<evidence type="ECO:0000256" key="4">
    <source>
        <dbReference type="ARBA" id="ARBA00022898"/>
    </source>
</evidence>
<dbReference type="EMBL" id="VSSQ01071821">
    <property type="protein sequence ID" value="MPN23344.1"/>
    <property type="molecule type" value="Genomic_DNA"/>
</dbReference>
<sequence length="220" mass="24313">MEKILANVDCPVIMDEAYMEFAGGYDVDFAGSTMTLLSKYENFICLRTFSKAYGLASMRVGYGVGSRDLMRILGKVLLPYHVNAFSLLTAEIVYKHKQLFVERTNQIIAEREKMGKALTELGFKVWDSATNFLMFTAQPELAAKLSKFGKSEGLATEEGTATKLAGQTVFKFLVNKKILARDFTRNQALEGGIRLTLGTPEENVILLGAIKELCEKAGGI</sequence>